<gene>
    <name evidence="1" type="ORF">PPG34_07060</name>
</gene>
<dbReference type="EMBL" id="JAQOUE010000001">
    <property type="protein sequence ID" value="MDT7042107.1"/>
    <property type="molecule type" value="Genomic_DNA"/>
</dbReference>
<evidence type="ECO:0000313" key="2">
    <source>
        <dbReference type="Proteomes" id="UP001250932"/>
    </source>
</evidence>
<sequence length="267" mass="30203">MIEQQVRTNLEQTLAKIEKDSDLLVRTVAEAATAVKKIRTAASVGDFQKLRHALNEANQFTAQLQQELASTTQSWNFDEEDYLGGLGFQQDLLSMAEQMGVDLIEHEGTLFAYPALVRVHPKEMAVTIDRVRETRLRPSLLVKRLKDLQTRPYRFKPHEFLAILYSAYSIAVGIRGKHLLGTGIVIPLMEIYELLTMLPRPTFEYTRQEFARDLYFLDKSGVNQTKKGHLLHFHASTGIKDATKVLSVIAQGGRLRTYYGTSFTSAA</sequence>
<organism evidence="1 2">
    <name type="scientific">Candidatus Nitronereus thalassa</name>
    <dbReference type="NCBI Taxonomy" id="3020898"/>
    <lineage>
        <taxon>Bacteria</taxon>
        <taxon>Pseudomonadati</taxon>
        <taxon>Nitrospirota</taxon>
        <taxon>Nitrospiria</taxon>
        <taxon>Nitrospirales</taxon>
        <taxon>Nitrospiraceae</taxon>
        <taxon>Candidatus Nitronereus</taxon>
    </lineage>
</organism>
<dbReference type="RefSeq" id="WP_313832468.1">
    <property type="nucleotide sequence ID" value="NZ_JAQOUE010000001.1"/>
</dbReference>
<evidence type="ECO:0000313" key="1">
    <source>
        <dbReference type="EMBL" id="MDT7042107.1"/>
    </source>
</evidence>
<dbReference type="Proteomes" id="UP001250932">
    <property type="component" value="Unassembled WGS sequence"/>
</dbReference>
<comment type="caution">
    <text evidence="1">The sequence shown here is derived from an EMBL/GenBank/DDBJ whole genome shotgun (WGS) entry which is preliminary data.</text>
</comment>
<accession>A0ABU3K6W4</accession>
<name>A0ABU3K6W4_9BACT</name>
<keyword evidence="2" id="KW-1185">Reference proteome</keyword>
<reference evidence="1 2" key="1">
    <citation type="journal article" date="2023" name="ISME J.">
        <title>Cultivation and genomic characterization of novel and ubiquitous marine nitrite-oxidizing bacteria from the Nitrospirales.</title>
        <authorList>
            <person name="Mueller A.J."/>
            <person name="Daebeler A."/>
            <person name="Herbold C.W."/>
            <person name="Kirkegaard R.H."/>
            <person name="Daims H."/>
        </authorList>
    </citation>
    <scope>NUCLEOTIDE SEQUENCE [LARGE SCALE GENOMIC DNA]</scope>
    <source>
        <strain evidence="1 2">EB</strain>
    </source>
</reference>
<proteinExistence type="predicted"/>
<protein>
    <submittedName>
        <fullName evidence="1">Uncharacterized protein</fullName>
    </submittedName>
</protein>